<dbReference type="AlphaFoldDB" id="A0A1Q2CVY0"/>
<dbReference type="RefSeq" id="WP_077348478.1">
    <property type="nucleotide sequence ID" value="NZ_CP019607.1"/>
</dbReference>
<proteinExistence type="predicted"/>
<organism evidence="2 3">
    <name type="scientific">Tessaracoccus flavescens</name>
    <dbReference type="NCBI Taxonomy" id="399497"/>
    <lineage>
        <taxon>Bacteria</taxon>
        <taxon>Bacillati</taxon>
        <taxon>Actinomycetota</taxon>
        <taxon>Actinomycetes</taxon>
        <taxon>Propionibacteriales</taxon>
        <taxon>Propionibacteriaceae</taxon>
        <taxon>Tessaracoccus</taxon>
    </lineage>
</organism>
<keyword evidence="3" id="KW-1185">Reference proteome</keyword>
<keyword evidence="1" id="KW-1133">Transmembrane helix</keyword>
<name>A0A1Q2CVY0_9ACTN</name>
<gene>
    <name evidence="2" type="ORF">BW733_04960</name>
</gene>
<feature type="transmembrane region" description="Helical" evidence="1">
    <location>
        <begin position="83"/>
        <end position="104"/>
    </location>
</feature>
<evidence type="ECO:0000313" key="2">
    <source>
        <dbReference type="EMBL" id="AQP50282.1"/>
    </source>
</evidence>
<dbReference type="STRING" id="399497.BW733_04960"/>
<evidence type="ECO:0000313" key="3">
    <source>
        <dbReference type="Proteomes" id="UP000188235"/>
    </source>
</evidence>
<keyword evidence="1" id="KW-0812">Transmembrane</keyword>
<dbReference type="Proteomes" id="UP000188235">
    <property type="component" value="Chromosome"/>
</dbReference>
<reference evidence="2 3" key="1">
    <citation type="journal article" date="2008" name="Int. J. Syst. Evol. Microbiol.">
        <title>Tessaracoccus flavescens sp. nov., isolated from marine sediment.</title>
        <authorList>
            <person name="Lee D.W."/>
            <person name="Lee S.D."/>
        </authorList>
    </citation>
    <scope>NUCLEOTIDE SEQUENCE [LARGE SCALE GENOMIC DNA]</scope>
    <source>
        <strain evidence="2 3">SST-39T</strain>
    </source>
</reference>
<dbReference type="InterPro" id="IPR009937">
    <property type="entry name" value="Phage_holin_3_6"/>
</dbReference>
<evidence type="ECO:0008006" key="4">
    <source>
        <dbReference type="Google" id="ProtNLM"/>
    </source>
</evidence>
<keyword evidence="1" id="KW-0472">Membrane</keyword>
<sequence length="161" mass="16942">MPIEPRHPLVEIKDAVSDFVAKEAELASAELKPAAKAAGMGAGFFAGAAVFLFHALWMLVILITLAVGLLLHSVTPMGPWVSFTLGFLVSVLFSVLVAGILFTLGRGKFSQVKKPEATISEAKATLDAVVDAIASRTKGSDVAIKPGNLPQFRDAEEGDLP</sequence>
<dbReference type="OrthoDB" id="3729338at2"/>
<dbReference type="Pfam" id="PF07332">
    <property type="entry name" value="Phage_holin_3_6"/>
    <property type="match status" value="1"/>
</dbReference>
<feature type="transmembrane region" description="Helical" evidence="1">
    <location>
        <begin position="42"/>
        <end position="71"/>
    </location>
</feature>
<dbReference type="EMBL" id="CP019607">
    <property type="protein sequence ID" value="AQP50282.1"/>
    <property type="molecule type" value="Genomic_DNA"/>
</dbReference>
<accession>A0A1Q2CVY0</accession>
<evidence type="ECO:0000256" key="1">
    <source>
        <dbReference type="SAM" id="Phobius"/>
    </source>
</evidence>
<dbReference type="KEGG" id="tfa:BW733_04960"/>
<protein>
    <recommendedName>
        <fullName evidence="4">Phage holin family protein</fullName>
    </recommendedName>
</protein>